<name>A0AAU9V5P7_EUPED</name>
<gene>
    <name evidence="2" type="ORF">EEDITHA_LOCUS19802</name>
</gene>
<proteinExistence type="predicted"/>
<evidence type="ECO:0000313" key="3">
    <source>
        <dbReference type="Proteomes" id="UP001153954"/>
    </source>
</evidence>
<dbReference type="SUPFAM" id="SSF56219">
    <property type="entry name" value="DNase I-like"/>
    <property type="match status" value="1"/>
</dbReference>
<dbReference type="InterPro" id="IPR036691">
    <property type="entry name" value="Endo/exonu/phosph_ase_sf"/>
</dbReference>
<dbReference type="Gene3D" id="3.60.10.10">
    <property type="entry name" value="Endonuclease/exonuclease/phosphatase"/>
    <property type="match status" value="1"/>
</dbReference>
<evidence type="ECO:0000313" key="2">
    <source>
        <dbReference type="EMBL" id="CAH2105558.1"/>
    </source>
</evidence>
<dbReference type="AlphaFoldDB" id="A0AAU9V5P7"/>
<organism evidence="2 3">
    <name type="scientific">Euphydryas editha</name>
    <name type="common">Edith's checkerspot</name>
    <dbReference type="NCBI Taxonomy" id="104508"/>
    <lineage>
        <taxon>Eukaryota</taxon>
        <taxon>Metazoa</taxon>
        <taxon>Ecdysozoa</taxon>
        <taxon>Arthropoda</taxon>
        <taxon>Hexapoda</taxon>
        <taxon>Insecta</taxon>
        <taxon>Pterygota</taxon>
        <taxon>Neoptera</taxon>
        <taxon>Endopterygota</taxon>
        <taxon>Lepidoptera</taxon>
        <taxon>Glossata</taxon>
        <taxon>Ditrysia</taxon>
        <taxon>Papilionoidea</taxon>
        <taxon>Nymphalidae</taxon>
        <taxon>Nymphalinae</taxon>
        <taxon>Euphydryas</taxon>
    </lineage>
</organism>
<dbReference type="GO" id="GO:0003824">
    <property type="term" value="F:catalytic activity"/>
    <property type="evidence" value="ECO:0007669"/>
    <property type="project" value="InterPro"/>
</dbReference>
<evidence type="ECO:0000259" key="1">
    <source>
        <dbReference type="Pfam" id="PF14529"/>
    </source>
</evidence>
<dbReference type="EMBL" id="CAKOGL010000028">
    <property type="protein sequence ID" value="CAH2105558.1"/>
    <property type="molecule type" value="Genomic_DNA"/>
</dbReference>
<sequence>MDKLTLDVGIIYRPGDTRIKNFMDLFSTQLERRKRAIIFGDFNIDLLSTNNYVIEYMNRLEETGFQIINKIDRKFSTHGTSTTSTILDHVYTNINNHSFNMSIIDSSLSDHKQIFLQIGTLAPQITKKIRYEALNYEDLYVNALKADYCNKTKEYHYLEKFILEHINNNKINKTKFLNVPQKDWINKEIINSIDMRNRLWQETKANPNNENLKKQYDEERKKTMNLIRTRKKDYYYSLFSTSSNNPKKMWKTINSLALNKSKESCAPLKLILDSGPVTEGNAVCSCFNDFFSSIGLELASKIMYDCNYRHDIMLKELAPYSSEEVSNIIDNLDSNTSTGIDGISTKAIKCIKDVISQRLADCINKCVKVERCRQTRRHLSRFAKDCEN</sequence>
<dbReference type="Pfam" id="PF14529">
    <property type="entry name" value="Exo_endo_phos_2"/>
    <property type="match status" value="1"/>
</dbReference>
<dbReference type="PANTHER" id="PTHR47510">
    <property type="entry name" value="REVERSE TRANSCRIPTASE DOMAIN-CONTAINING PROTEIN"/>
    <property type="match status" value="1"/>
</dbReference>
<dbReference type="Proteomes" id="UP001153954">
    <property type="component" value="Unassembled WGS sequence"/>
</dbReference>
<comment type="caution">
    <text evidence="2">The sequence shown here is derived from an EMBL/GenBank/DDBJ whole genome shotgun (WGS) entry which is preliminary data.</text>
</comment>
<dbReference type="PANTHER" id="PTHR47510:SF3">
    <property type="entry name" value="ENDO_EXONUCLEASE_PHOSPHATASE DOMAIN-CONTAINING PROTEIN"/>
    <property type="match status" value="1"/>
</dbReference>
<reference evidence="2" key="1">
    <citation type="submission" date="2022-03" db="EMBL/GenBank/DDBJ databases">
        <authorList>
            <person name="Tunstrom K."/>
        </authorList>
    </citation>
    <scope>NUCLEOTIDE SEQUENCE</scope>
</reference>
<protein>
    <recommendedName>
        <fullName evidence="1">Endonuclease/exonuclease/phosphatase domain-containing protein</fullName>
    </recommendedName>
</protein>
<dbReference type="InterPro" id="IPR005135">
    <property type="entry name" value="Endo/exonuclease/phosphatase"/>
</dbReference>
<keyword evidence="3" id="KW-1185">Reference proteome</keyword>
<accession>A0AAU9V5P7</accession>
<feature type="domain" description="Endonuclease/exonuclease/phosphatase" evidence="1">
    <location>
        <begin position="10"/>
        <end position="114"/>
    </location>
</feature>